<proteinExistence type="predicted"/>
<dbReference type="EMBL" id="CP084930">
    <property type="protein sequence ID" value="USI72853.1"/>
    <property type="molecule type" value="Genomic_DNA"/>
</dbReference>
<sequence length="77" mass="7925">MRPVLRNGTNLVRRAGRRSGVAASHLVLAAALLGIGLLTGICALRLLEDPLVSALAALMAMLVLISLRQPSGRSPGG</sequence>
<evidence type="ECO:0000313" key="3">
    <source>
        <dbReference type="Proteomes" id="UP001056937"/>
    </source>
</evidence>
<reference evidence="2" key="1">
    <citation type="journal article" date="2022" name="Toxins">
        <title>Genomic Analysis of Sphingopyxis sp. USTB-05 for Biodegrading Cyanobacterial Hepatotoxins.</title>
        <authorList>
            <person name="Liu C."/>
            <person name="Xu Q."/>
            <person name="Zhao Z."/>
            <person name="Zhang H."/>
            <person name="Liu X."/>
            <person name="Yin C."/>
            <person name="Liu Y."/>
            <person name="Yan H."/>
        </authorList>
    </citation>
    <scope>NUCLEOTIDE SEQUENCE</scope>
    <source>
        <strain evidence="2">NBD5</strain>
    </source>
</reference>
<evidence type="ECO:0000256" key="1">
    <source>
        <dbReference type="SAM" id="Phobius"/>
    </source>
</evidence>
<keyword evidence="1" id="KW-1133">Transmembrane helix</keyword>
<name>A0ABY4X7F1_9SPHN</name>
<keyword evidence="1" id="KW-0472">Membrane</keyword>
<feature type="transmembrane region" description="Helical" evidence="1">
    <location>
        <begin position="50"/>
        <end position="67"/>
    </location>
</feature>
<evidence type="ECO:0000313" key="2">
    <source>
        <dbReference type="EMBL" id="USI72853.1"/>
    </source>
</evidence>
<feature type="transmembrane region" description="Helical" evidence="1">
    <location>
        <begin position="21"/>
        <end position="44"/>
    </location>
</feature>
<accession>A0ABY4X7F1</accession>
<keyword evidence="3" id="KW-1185">Reference proteome</keyword>
<organism evidence="2 3">
    <name type="scientific">Sphingomonas morindae</name>
    <dbReference type="NCBI Taxonomy" id="1541170"/>
    <lineage>
        <taxon>Bacteria</taxon>
        <taxon>Pseudomonadati</taxon>
        <taxon>Pseudomonadota</taxon>
        <taxon>Alphaproteobacteria</taxon>
        <taxon>Sphingomonadales</taxon>
        <taxon>Sphingomonadaceae</taxon>
        <taxon>Sphingomonas</taxon>
    </lineage>
</organism>
<gene>
    <name evidence="2" type="ORF">LHA26_16550</name>
</gene>
<dbReference type="RefSeq" id="WP_252166663.1">
    <property type="nucleotide sequence ID" value="NZ_CP084930.1"/>
</dbReference>
<dbReference type="Proteomes" id="UP001056937">
    <property type="component" value="Chromosome 1"/>
</dbReference>
<keyword evidence="1" id="KW-0812">Transmembrane</keyword>
<protein>
    <submittedName>
        <fullName evidence="2">Uncharacterized protein</fullName>
    </submittedName>
</protein>